<dbReference type="Gene3D" id="3.40.30.10">
    <property type="entry name" value="Glutaredoxin"/>
    <property type="match status" value="1"/>
</dbReference>
<dbReference type="AlphaFoldDB" id="A0A1G2EKJ2"/>
<keyword evidence="1" id="KW-0472">Membrane</keyword>
<feature type="transmembrane region" description="Helical" evidence="1">
    <location>
        <begin position="171"/>
        <end position="199"/>
    </location>
</feature>
<evidence type="ECO:0000313" key="3">
    <source>
        <dbReference type="Proteomes" id="UP000176216"/>
    </source>
</evidence>
<name>A0A1G2EKJ2_9BACT</name>
<dbReference type="PROSITE" id="PS51354">
    <property type="entry name" value="GLUTAREDOXIN_2"/>
    <property type="match status" value="1"/>
</dbReference>
<dbReference type="SUPFAM" id="SSF52833">
    <property type="entry name" value="Thioredoxin-like"/>
    <property type="match status" value="1"/>
</dbReference>
<organism evidence="2 3">
    <name type="scientific">Candidatus Nealsonbacteria bacterium RIFCSPLOWO2_02_39_8</name>
    <dbReference type="NCBI Taxonomy" id="1801674"/>
    <lineage>
        <taxon>Bacteria</taxon>
        <taxon>Candidatus Nealsoniibacteriota</taxon>
    </lineage>
</organism>
<keyword evidence="1" id="KW-1133">Transmembrane helix</keyword>
<feature type="transmembrane region" description="Helical" evidence="1">
    <location>
        <begin position="338"/>
        <end position="364"/>
    </location>
</feature>
<sequence length="402" mass="44886">MIFYMKKIIFLFLFAFLFFIGAGFAYADSQSVVIDFFYSPTCPHCAREENFLKELEKTKPGIQINRFSVSESDNITALEKKYEEYEVLVDYRGMVPATFIESAAGKKYYVGFDENVEKNIENCIAEFLTGDNCQTGDGVTSVESSTQASSKGNINIPFIGSVNVDKYSLPILAVVLGALDGFNICSLGALVLILGLVLALRSRGKILFFGGVYILTTAIAYGLLIVLWYKIFSFFMPYMKLMEVLIGLLGLAGGIYFIKQFVKFRKQGPVCEVSASKGIMSKFSSKLQKYFQESRSVFLVALSTFLFAGIITIVEFPCSALVPVAFAGILAQAELSSFLYILYISLFVIFYMLDEVIVFLVALFTMKIWLASSKATAWVVLAESLILFAFAAYYLFGYFLFK</sequence>
<dbReference type="CDD" id="cd01659">
    <property type="entry name" value="TRX_superfamily"/>
    <property type="match status" value="1"/>
</dbReference>
<evidence type="ECO:0000313" key="2">
    <source>
        <dbReference type="EMBL" id="OGZ25881.1"/>
    </source>
</evidence>
<reference evidence="2 3" key="1">
    <citation type="journal article" date="2016" name="Nat. Commun.">
        <title>Thousands of microbial genomes shed light on interconnected biogeochemical processes in an aquifer system.</title>
        <authorList>
            <person name="Anantharaman K."/>
            <person name="Brown C.T."/>
            <person name="Hug L.A."/>
            <person name="Sharon I."/>
            <person name="Castelle C.J."/>
            <person name="Probst A.J."/>
            <person name="Thomas B.C."/>
            <person name="Singh A."/>
            <person name="Wilkins M.J."/>
            <person name="Karaoz U."/>
            <person name="Brodie E.L."/>
            <person name="Williams K.H."/>
            <person name="Hubbard S.S."/>
            <person name="Banfield J.F."/>
        </authorList>
    </citation>
    <scope>NUCLEOTIDE SEQUENCE [LARGE SCALE GENOMIC DNA]</scope>
</reference>
<dbReference type="InterPro" id="IPR036249">
    <property type="entry name" value="Thioredoxin-like_sf"/>
</dbReference>
<feature type="transmembrane region" description="Helical" evidence="1">
    <location>
        <begin position="241"/>
        <end position="258"/>
    </location>
</feature>
<comment type="caution">
    <text evidence="2">The sequence shown here is derived from an EMBL/GenBank/DDBJ whole genome shotgun (WGS) entry which is preliminary data.</text>
</comment>
<feature type="transmembrane region" description="Helical" evidence="1">
    <location>
        <begin position="297"/>
        <end position="326"/>
    </location>
</feature>
<evidence type="ECO:0000256" key="1">
    <source>
        <dbReference type="SAM" id="Phobius"/>
    </source>
</evidence>
<feature type="transmembrane region" description="Helical" evidence="1">
    <location>
        <begin position="206"/>
        <end position="229"/>
    </location>
</feature>
<protein>
    <submittedName>
        <fullName evidence="2">Uncharacterized protein</fullName>
    </submittedName>
</protein>
<feature type="transmembrane region" description="Helical" evidence="1">
    <location>
        <begin position="376"/>
        <end position="401"/>
    </location>
</feature>
<accession>A0A1G2EKJ2</accession>
<dbReference type="EMBL" id="MHMJ01000010">
    <property type="protein sequence ID" value="OGZ25881.1"/>
    <property type="molecule type" value="Genomic_DNA"/>
</dbReference>
<keyword evidence="1" id="KW-0812">Transmembrane</keyword>
<proteinExistence type="predicted"/>
<dbReference type="Proteomes" id="UP000176216">
    <property type="component" value="Unassembled WGS sequence"/>
</dbReference>
<gene>
    <name evidence="2" type="ORF">A2W71_03140</name>
</gene>